<sequence>MPMPPTKRKRRRHSATTQRIRSGGPKKALQPLRRERRGAKGDGCGSDVAPARMDERMDQQSAALNRAQEGWRESALLLQIFAAGTPELIFAKDRDGRILMANPAVLHALELSLEQVLGRNDIVLFGEADDAGRIRESDQRVLERGEPITLEQSHRTASGVQTFLVTKSPLRDEQGKILGVVGVATDITAHKRAQGELEQLLVTEHRRRGQAEQANRAKDEFLAIVSHELRSPLNALKGWSHLLSGTPHPDPILVTRSAQAIRRNVEHQTRLIDDLLDISRIICGKLVLERQPVNLVELVHSAIDVSRASALAKNIDLRFSSDHPVVTADGDPGRLQQVVINLLSNGIKFTPEGGVVEIDLRRFGELIELSVSDTGVGIDADFLPLVFDRFSQADSSTTRRYRGLGIGLALVRHLVELHGGTVRVASPGADAGTTFTVELPATGGATSCVVPAIATSGSPESGATLRGVLVLVVDDDPDVRDVTELVVTGAGGRVHTFAAGSDLLAMLRDTHTFLVPTVMLLDIAMPGEDGFSVLAKVRAIDALPFIPAIAVTAITHLDRSEFTAAGFQECLAKPVEPSRLIDAIAVLAGPRDSEPPERTSTTE</sequence>
<dbReference type="PROSITE" id="PS50110">
    <property type="entry name" value="RESPONSE_REGULATORY"/>
    <property type="match status" value="1"/>
</dbReference>
<dbReference type="CDD" id="cd00130">
    <property type="entry name" value="PAS"/>
    <property type="match status" value="1"/>
</dbReference>
<dbReference type="InterPro" id="IPR004358">
    <property type="entry name" value="Sig_transdc_His_kin-like_C"/>
</dbReference>
<dbReference type="Gene3D" id="3.30.565.10">
    <property type="entry name" value="Histidine kinase-like ATPase, C-terminal domain"/>
    <property type="match status" value="1"/>
</dbReference>
<evidence type="ECO:0000256" key="7">
    <source>
        <dbReference type="SAM" id="MobiDB-lite"/>
    </source>
</evidence>
<organism evidence="12 13">
    <name type="scientific">Aromatoleum diolicum</name>
    <dbReference type="NCBI Taxonomy" id="75796"/>
    <lineage>
        <taxon>Bacteria</taxon>
        <taxon>Pseudomonadati</taxon>
        <taxon>Pseudomonadota</taxon>
        <taxon>Betaproteobacteria</taxon>
        <taxon>Rhodocyclales</taxon>
        <taxon>Rhodocyclaceae</taxon>
        <taxon>Aromatoleum</taxon>
    </lineage>
</organism>
<dbReference type="SMART" id="SM00091">
    <property type="entry name" value="PAS"/>
    <property type="match status" value="1"/>
</dbReference>
<dbReference type="SMART" id="SM00387">
    <property type="entry name" value="HATPase_c"/>
    <property type="match status" value="1"/>
</dbReference>
<dbReference type="SUPFAM" id="SSF55874">
    <property type="entry name" value="ATPase domain of HSP90 chaperone/DNA topoisomerase II/histidine kinase"/>
    <property type="match status" value="1"/>
</dbReference>
<dbReference type="InterPro" id="IPR011006">
    <property type="entry name" value="CheY-like_superfamily"/>
</dbReference>
<dbReference type="PRINTS" id="PR00344">
    <property type="entry name" value="BCTRLSENSOR"/>
</dbReference>
<feature type="compositionally biased region" description="Basic residues" evidence="7">
    <location>
        <begin position="1"/>
        <end position="14"/>
    </location>
</feature>
<protein>
    <recommendedName>
        <fullName evidence="2">histidine kinase</fullName>
        <ecNumber evidence="2">2.7.13.3</ecNumber>
    </recommendedName>
</protein>
<accession>A0ABX1QAI7</accession>
<dbReference type="PROSITE" id="PS50113">
    <property type="entry name" value="PAC"/>
    <property type="match status" value="1"/>
</dbReference>
<evidence type="ECO:0000256" key="4">
    <source>
        <dbReference type="ARBA" id="ARBA00022679"/>
    </source>
</evidence>
<dbReference type="InterPro" id="IPR013656">
    <property type="entry name" value="PAS_4"/>
</dbReference>
<dbReference type="Proteomes" id="UP000648984">
    <property type="component" value="Unassembled WGS sequence"/>
</dbReference>
<dbReference type="InterPro" id="IPR000700">
    <property type="entry name" value="PAS-assoc_C"/>
</dbReference>
<keyword evidence="5" id="KW-0418">Kinase</keyword>
<keyword evidence="3 6" id="KW-0597">Phosphoprotein</keyword>
<dbReference type="CDD" id="cd16922">
    <property type="entry name" value="HATPase_EvgS-ArcB-TorS-like"/>
    <property type="match status" value="1"/>
</dbReference>
<keyword evidence="4" id="KW-0808">Transferase</keyword>
<comment type="caution">
    <text evidence="12">The sequence shown here is derived from an EMBL/GenBank/DDBJ whole genome shotgun (WGS) entry which is preliminary data.</text>
</comment>
<reference evidence="12 13" key="1">
    <citation type="submission" date="2019-12" db="EMBL/GenBank/DDBJ databases">
        <title>Comparative genomics gives insights into the taxonomy of the Azoarcus-Aromatoleum group and reveals separate origins of nif in the plant-associated Azoarcus and non-plant-associated Aromatoleum sub-groups.</title>
        <authorList>
            <person name="Lafos M."/>
            <person name="Maluk M."/>
            <person name="Batista M."/>
            <person name="Junghare M."/>
            <person name="Carmona M."/>
            <person name="Faoro H."/>
            <person name="Cruz L.M."/>
            <person name="Battistoni F."/>
            <person name="De Souza E."/>
            <person name="Pedrosa F."/>
            <person name="Chen W.-M."/>
            <person name="Poole P.S."/>
            <person name="Dixon R.A."/>
            <person name="James E.K."/>
        </authorList>
    </citation>
    <scope>NUCLEOTIDE SEQUENCE [LARGE SCALE GENOMIC DNA]</scope>
    <source>
        <strain evidence="12 13">22Lin</strain>
    </source>
</reference>
<evidence type="ECO:0000313" key="13">
    <source>
        <dbReference type="Proteomes" id="UP000648984"/>
    </source>
</evidence>
<dbReference type="InterPro" id="IPR036097">
    <property type="entry name" value="HisK_dim/P_sf"/>
</dbReference>
<evidence type="ECO:0000259" key="11">
    <source>
        <dbReference type="PROSITE" id="PS50113"/>
    </source>
</evidence>
<evidence type="ECO:0000256" key="6">
    <source>
        <dbReference type="PROSITE-ProRule" id="PRU00169"/>
    </source>
</evidence>
<dbReference type="PANTHER" id="PTHR43047:SF72">
    <property type="entry name" value="OSMOSENSING HISTIDINE PROTEIN KINASE SLN1"/>
    <property type="match status" value="1"/>
</dbReference>
<dbReference type="InterPro" id="IPR000014">
    <property type="entry name" value="PAS"/>
</dbReference>
<dbReference type="PROSITE" id="PS50112">
    <property type="entry name" value="PAS"/>
    <property type="match status" value="1"/>
</dbReference>
<dbReference type="InterPro" id="IPR036890">
    <property type="entry name" value="HATPase_C_sf"/>
</dbReference>
<comment type="catalytic activity">
    <reaction evidence="1">
        <text>ATP + protein L-histidine = ADP + protein N-phospho-L-histidine.</text>
        <dbReference type="EC" id="2.7.13.3"/>
    </reaction>
</comment>
<dbReference type="SMART" id="SM00388">
    <property type="entry name" value="HisKA"/>
    <property type="match status" value="1"/>
</dbReference>
<dbReference type="Gene3D" id="3.30.450.20">
    <property type="entry name" value="PAS domain"/>
    <property type="match status" value="1"/>
</dbReference>
<dbReference type="Pfam" id="PF02518">
    <property type="entry name" value="HATPase_c"/>
    <property type="match status" value="1"/>
</dbReference>
<feature type="domain" description="PAS" evidence="10">
    <location>
        <begin position="73"/>
        <end position="145"/>
    </location>
</feature>
<dbReference type="EC" id="2.7.13.3" evidence="2"/>
<dbReference type="CDD" id="cd00082">
    <property type="entry name" value="HisKA"/>
    <property type="match status" value="1"/>
</dbReference>
<evidence type="ECO:0000313" key="12">
    <source>
        <dbReference type="EMBL" id="NMG75398.1"/>
    </source>
</evidence>
<dbReference type="InterPro" id="IPR003594">
    <property type="entry name" value="HATPase_dom"/>
</dbReference>
<name>A0ABX1QAI7_9RHOO</name>
<proteinExistence type="predicted"/>
<evidence type="ECO:0000256" key="5">
    <source>
        <dbReference type="ARBA" id="ARBA00022777"/>
    </source>
</evidence>
<evidence type="ECO:0000256" key="1">
    <source>
        <dbReference type="ARBA" id="ARBA00000085"/>
    </source>
</evidence>
<dbReference type="SUPFAM" id="SSF52172">
    <property type="entry name" value="CheY-like"/>
    <property type="match status" value="1"/>
</dbReference>
<feature type="domain" description="Histidine kinase" evidence="8">
    <location>
        <begin position="224"/>
        <end position="443"/>
    </location>
</feature>
<dbReference type="SUPFAM" id="SSF55785">
    <property type="entry name" value="PYP-like sensor domain (PAS domain)"/>
    <property type="match status" value="1"/>
</dbReference>
<dbReference type="InterPro" id="IPR003661">
    <property type="entry name" value="HisK_dim/P_dom"/>
</dbReference>
<feature type="region of interest" description="Disordered" evidence="7">
    <location>
        <begin position="1"/>
        <end position="52"/>
    </location>
</feature>
<dbReference type="InterPro" id="IPR001789">
    <property type="entry name" value="Sig_transdc_resp-reg_receiver"/>
</dbReference>
<dbReference type="Pfam" id="PF08448">
    <property type="entry name" value="PAS_4"/>
    <property type="match status" value="1"/>
</dbReference>
<evidence type="ECO:0000259" key="10">
    <source>
        <dbReference type="PROSITE" id="PS50112"/>
    </source>
</evidence>
<evidence type="ECO:0000259" key="9">
    <source>
        <dbReference type="PROSITE" id="PS50110"/>
    </source>
</evidence>
<keyword evidence="13" id="KW-1185">Reference proteome</keyword>
<feature type="domain" description="Response regulatory" evidence="9">
    <location>
        <begin position="469"/>
        <end position="588"/>
    </location>
</feature>
<dbReference type="PANTHER" id="PTHR43047">
    <property type="entry name" value="TWO-COMPONENT HISTIDINE PROTEIN KINASE"/>
    <property type="match status" value="1"/>
</dbReference>
<dbReference type="PROSITE" id="PS50109">
    <property type="entry name" value="HIS_KIN"/>
    <property type="match status" value="1"/>
</dbReference>
<evidence type="ECO:0000259" key="8">
    <source>
        <dbReference type="PROSITE" id="PS50109"/>
    </source>
</evidence>
<evidence type="ECO:0000256" key="2">
    <source>
        <dbReference type="ARBA" id="ARBA00012438"/>
    </source>
</evidence>
<dbReference type="NCBIfam" id="TIGR00229">
    <property type="entry name" value="sensory_box"/>
    <property type="match status" value="1"/>
</dbReference>
<dbReference type="InterPro" id="IPR035965">
    <property type="entry name" value="PAS-like_dom_sf"/>
</dbReference>
<gene>
    <name evidence="12" type="ORF">GPA25_11580</name>
</gene>
<feature type="domain" description="PAC" evidence="11">
    <location>
        <begin position="148"/>
        <end position="199"/>
    </location>
</feature>
<dbReference type="Gene3D" id="3.40.50.2300">
    <property type="match status" value="1"/>
</dbReference>
<dbReference type="InterPro" id="IPR005467">
    <property type="entry name" value="His_kinase_dom"/>
</dbReference>
<dbReference type="Gene3D" id="1.10.287.130">
    <property type="match status" value="1"/>
</dbReference>
<feature type="modified residue" description="4-aspartylphosphate" evidence="6">
    <location>
        <position position="522"/>
    </location>
</feature>
<dbReference type="Pfam" id="PF00072">
    <property type="entry name" value="Response_reg"/>
    <property type="match status" value="1"/>
</dbReference>
<dbReference type="Pfam" id="PF00512">
    <property type="entry name" value="HisKA"/>
    <property type="match status" value="1"/>
</dbReference>
<dbReference type="SMART" id="SM00448">
    <property type="entry name" value="REC"/>
    <property type="match status" value="1"/>
</dbReference>
<evidence type="ECO:0000256" key="3">
    <source>
        <dbReference type="ARBA" id="ARBA00022553"/>
    </source>
</evidence>
<dbReference type="EMBL" id="WTVQ01000017">
    <property type="protein sequence ID" value="NMG75398.1"/>
    <property type="molecule type" value="Genomic_DNA"/>
</dbReference>
<dbReference type="SUPFAM" id="SSF47384">
    <property type="entry name" value="Homodimeric domain of signal transducing histidine kinase"/>
    <property type="match status" value="1"/>
</dbReference>